<dbReference type="EMBL" id="JASMQC010000009">
    <property type="protein sequence ID" value="KAK1942661.1"/>
    <property type="molecule type" value="Genomic_DNA"/>
</dbReference>
<feature type="signal peptide" evidence="5">
    <location>
        <begin position="1"/>
        <end position="22"/>
    </location>
</feature>
<dbReference type="Pfam" id="PF16810">
    <property type="entry name" value="RXLR"/>
    <property type="match status" value="1"/>
</dbReference>
<accession>A0AAD9GR68</accession>
<comment type="domain">
    <text evidence="5">The RxLR-dEER motif acts to carry the protein into the host cell cytoplasm through binding to cell surface phosphatidylinositol-3-phosphate.</text>
</comment>
<comment type="function">
    <text evidence="5">Effector that suppresses plant defense responses during pathogen infection.</text>
</comment>
<evidence type="ECO:0000256" key="2">
    <source>
        <dbReference type="ARBA" id="ARBA00010400"/>
    </source>
</evidence>
<evidence type="ECO:0000256" key="4">
    <source>
        <dbReference type="ARBA" id="ARBA00022729"/>
    </source>
</evidence>
<dbReference type="AlphaFoldDB" id="A0AAD9GR68"/>
<feature type="chain" id="PRO_5041778121" description="RxLR effector protein" evidence="5">
    <location>
        <begin position="23"/>
        <end position="121"/>
    </location>
</feature>
<evidence type="ECO:0000256" key="5">
    <source>
        <dbReference type="RuleBase" id="RU367124"/>
    </source>
</evidence>
<evidence type="ECO:0000256" key="1">
    <source>
        <dbReference type="ARBA" id="ARBA00004613"/>
    </source>
</evidence>
<protein>
    <recommendedName>
        <fullName evidence="5">RxLR effector protein</fullName>
    </recommendedName>
</protein>
<gene>
    <name evidence="6" type="ORF">P3T76_006160</name>
</gene>
<name>A0AAD9GR68_9STRA</name>
<comment type="similarity">
    <text evidence="2 5">Belongs to the RxLR effector family.</text>
</comment>
<dbReference type="Proteomes" id="UP001259832">
    <property type="component" value="Unassembled WGS sequence"/>
</dbReference>
<reference evidence="6" key="1">
    <citation type="submission" date="2023-08" db="EMBL/GenBank/DDBJ databases">
        <title>Reference Genome Resource for the Citrus Pathogen Phytophthora citrophthora.</title>
        <authorList>
            <person name="Moller H."/>
            <person name="Coetzee B."/>
            <person name="Rose L.J."/>
            <person name="Van Niekerk J.M."/>
        </authorList>
    </citation>
    <scope>NUCLEOTIDE SEQUENCE</scope>
    <source>
        <strain evidence="6">STE-U-9442</strain>
    </source>
</reference>
<keyword evidence="7" id="KW-1185">Reference proteome</keyword>
<dbReference type="InterPro" id="IPR031825">
    <property type="entry name" value="RXLR"/>
</dbReference>
<evidence type="ECO:0000313" key="7">
    <source>
        <dbReference type="Proteomes" id="UP001259832"/>
    </source>
</evidence>
<organism evidence="6 7">
    <name type="scientific">Phytophthora citrophthora</name>
    <dbReference type="NCBI Taxonomy" id="4793"/>
    <lineage>
        <taxon>Eukaryota</taxon>
        <taxon>Sar</taxon>
        <taxon>Stramenopiles</taxon>
        <taxon>Oomycota</taxon>
        <taxon>Peronosporomycetes</taxon>
        <taxon>Peronosporales</taxon>
        <taxon>Peronosporaceae</taxon>
        <taxon>Phytophthora</taxon>
    </lineage>
</organism>
<sequence length="121" mass="13830">MLFAYILLVAAAALLSSGNAQATGESRLLRSNKMTTDYSIEEERTLEGLEKAVIKNLPKQFTKMYHSSTKKNNTFASWYKGWKSVDEVTSYMKNQGLEFDTIAYFVQEYRKYITANGGRPY</sequence>
<comment type="subcellular location">
    <subcellularLocation>
        <location evidence="1 5">Secreted</location>
    </subcellularLocation>
</comment>
<evidence type="ECO:0000256" key="3">
    <source>
        <dbReference type="ARBA" id="ARBA00022525"/>
    </source>
</evidence>
<evidence type="ECO:0000313" key="6">
    <source>
        <dbReference type="EMBL" id="KAK1942661.1"/>
    </source>
</evidence>
<dbReference type="GO" id="GO:0005576">
    <property type="term" value="C:extracellular region"/>
    <property type="evidence" value="ECO:0007669"/>
    <property type="project" value="UniProtKB-SubCell"/>
</dbReference>
<comment type="caution">
    <text evidence="6">The sequence shown here is derived from an EMBL/GenBank/DDBJ whole genome shotgun (WGS) entry which is preliminary data.</text>
</comment>
<keyword evidence="4 5" id="KW-0732">Signal</keyword>
<proteinExistence type="inferred from homology"/>
<keyword evidence="3 5" id="KW-0964">Secreted</keyword>